<dbReference type="Pfam" id="PF00034">
    <property type="entry name" value="Cytochrom_C"/>
    <property type="match status" value="2"/>
</dbReference>
<evidence type="ECO:0000256" key="2">
    <source>
        <dbReference type="ARBA" id="ARBA00022617"/>
    </source>
</evidence>
<evidence type="ECO:0000313" key="8">
    <source>
        <dbReference type="EMBL" id="MBZ5715681.1"/>
    </source>
</evidence>
<organism evidence="8 9">
    <name type="scientific">Nannocystis pusilla</name>
    <dbReference type="NCBI Taxonomy" id="889268"/>
    <lineage>
        <taxon>Bacteria</taxon>
        <taxon>Pseudomonadati</taxon>
        <taxon>Myxococcota</taxon>
        <taxon>Polyangia</taxon>
        <taxon>Nannocystales</taxon>
        <taxon>Nannocystaceae</taxon>
        <taxon>Nannocystis</taxon>
    </lineage>
</organism>
<keyword evidence="4" id="KW-0249">Electron transport</keyword>
<keyword evidence="1" id="KW-0813">Transport</keyword>
<dbReference type="PROSITE" id="PS51007">
    <property type="entry name" value="CYTC"/>
    <property type="match status" value="3"/>
</dbReference>
<dbReference type="InterPro" id="IPR009056">
    <property type="entry name" value="Cyt_c-like_dom"/>
</dbReference>
<keyword evidence="2 6" id="KW-0349">Heme</keyword>
<keyword evidence="5 6" id="KW-0408">Iron</keyword>
<feature type="domain" description="Cytochrome c" evidence="7">
    <location>
        <begin position="266"/>
        <end position="357"/>
    </location>
</feature>
<dbReference type="RefSeq" id="WP_224197417.1">
    <property type="nucleotide sequence ID" value="NZ_JAIRAU010000057.1"/>
</dbReference>
<name>A0ABS7U600_9BACT</name>
<dbReference type="Gene3D" id="1.10.760.10">
    <property type="entry name" value="Cytochrome c-like domain"/>
    <property type="match status" value="3"/>
</dbReference>
<evidence type="ECO:0000256" key="6">
    <source>
        <dbReference type="PROSITE-ProRule" id="PRU00433"/>
    </source>
</evidence>
<dbReference type="SUPFAM" id="SSF46626">
    <property type="entry name" value="Cytochrome c"/>
    <property type="match status" value="3"/>
</dbReference>
<dbReference type="EMBL" id="JAIRAU010000057">
    <property type="protein sequence ID" value="MBZ5715681.1"/>
    <property type="molecule type" value="Genomic_DNA"/>
</dbReference>
<dbReference type="PANTHER" id="PTHR33751">
    <property type="entry name" value="CBB3-TYPE CYTOCHROME C OXIDASE SUBUNIT FIXP"/>
    <property type="match status" value="1"/>
</dbReference>
<protein>
    <submittedName>
        <fullName evidence="8">C-type cytochrome</fullName>
    </submittedName>
</protein>
<evidence type="ECO:0000259" key="7">
    <source>
        <dbReference type="PROSITE" id="PS51007"/>
    </source>
</evidence>
<dbReference type="Proteomes" id="UP001139031">
    <property type="component" value="Unassembled WGS sequence"/>
</dbReference>
<dbReference type="InterPro" id="IPR050597">
    <property type="entry name" value="Cytochrome_c_Oxidase_Subunit"/>
</dbReference>
<keyword evidence="3 6" id="KW-0479">Metal-binding</keyword>
<comment type="caution">
    <text evidence="8">The sequence shown here is derived from an EMBL/GenBank/DDBJ whole genome shotgun (WGS) entry which is preliminary data.</text>
</comment>
<gene>
    <name evidence="8" type="ORF">K7C98_41180</name>
</gene>
<accession>A0ABS7U600</accession>
<dbReference type="PANTHER" id="PTHR33751:SF9">
    <property type="entry name" value="CYTOCHROME C4"/>
    <property type="match status" value="1"/>
</dbReference>
<evidence type="ECO:0000256" key="3">
    <source>
        <dbReference type="ARBA" id="ARBA00022723"/>
    </source>
</evidence>
<evidence type="ECO:0000256" key="4">
    <source>
        <dbReference type="ARBA" id="ARBA00022982"/>
    </source>
</evidence>
<feature type="domain" description="Cytochrome c" evidence="7">
    <location>
        <begin position="157"/>
        <end position="255"/>
    </location>
</feature>
<feature type="domain" description="Cytochrome c" evidence="7">
    <location>
        <begin position="69"/>
        <end position="156"/>
    </location>
</feature>
<evidence type="ECO:0000313" key="9">
    <source>
        <dbReference type="Proteomes" id="UP001139031"/>
    </source>
</evidence>
<dbReference type="InterPro" id="IPR036909">
    <property type="entry name" value="Cyt_c-like_dom_sf"/>
</dbReference>
<sequence length="360" mass="39102">MTRRRLKTGALLLALLALGGFLVVAAGLVPIAASSGHWRITAWFLHFAMRRAVATRTLGDELPPRDEPWLVLKGAGHYEGACRPCHGRPEEPLPPVPHAMTPHPPRLGPELATKWEPEELFYVVKHGIKFTGMPGWPSQQRDDEVLAMVAFLLELPDLDAEGYRRLVHGDAAPAFVADPLPELARRHCARCHGLDGCGRESPAFPRLAGQSREYLGAALHAFADGRRHSGIMRPIAAGLSGDQRDELAGYYSDQRGCPPSDERSAAAIARGGQIAERGVPAQRVPACVDCHGPGRPRRNAAMPDLAGQYADYLVLQLELFKARQRGGSAYAHLMTPVASPLDAEQIRDLAAYYASLKPAP</sequence>
<proteinExistence type="predicted"/>
<evidence type="ECO:0000256" key="5">
    <source>
        <dbReference type="ARBA" id="ARBA00023004"/>
    </source>
</evidence>
<reference evidence="8" key="1">
    <citation type="submission" date="2021-08" db="EMBL/GenBank/DDBJ databases">
        <authorList>
            <person name="Stevens D.C."/>
        </authorList>
    </citation>
    <scope>NUCLEOTIDE SEQUENCE</scope>
    <source>
        <strain evidence="8">DSM 53165</strain>
    </source>
</reference>
<keyword evidence="9" id="KW-1185">Reference proteome</keyword>
<dbReference type="Pfam" id="PF13442">
    <property type="entry name" value="Cytochrome_CBB3"/>
    <property type="match status" value="1"/>
</dbReference>
<evidence type="ECO:0000256" key="1">
    <source>
        <dbReference type="ARBA" id="ARBA00022448"/>
    </source>
</evidence>